<gene>
    <name evidence="2" type="ORF">C7S20_08680</name>
</gene>
<dbReference type="RefSeq" id="WP_107012114.1">
    <property type="nucleotide sequence ID" value="NZ_CP028136.1"/>
</dbReference>
<protein>
    <submittedName>
        <fullName evidence="2">Thioredoxin domain-containing protein</fullName>
    </submittedName>
</protein>
<dbReference type="PANTHER" id="PTHR42899:SF1">
    <property type="entry name" value="SPERMATOGENESIS-ASSOCIATED PROTEIN 20"/>
    <property type="match status" value="1"/>
</dbReference>
<sequence length="681" mass="78754">MSENHAYTNDLITESSPYLLQHAHNPVNWKAWKDEILEKAKKENKLLLISIGYSSCHWCHVMEKESFEDQEVADIMNSNYICIKVDREERPDVDQVYMNAVQIMTGSGGWPMNVVALPDGRPVWGGTYFQKKQWMAALQQIAALYKKEPQQLNDYASRLEKGLKQLDLIETPGSQMKFHREYFIPIIEKWQRKLDTTYGGRKGAPKFMMPSNLHFLLRYSHHTSNDFLKNYCLLSLEKMAWGGLFDHVDGGFSRYSVDEKWHIPHFEKMLYDNAQLISLYSEAYKLTGEKLFREVIEKSLNFISREMTGENAAFYSSFDADSKNEHGEAEEGAFYAWQKEELQKLLGDDFEIFSEYFNINSFGKWEGNKYVLIRSQSDAEAAKKAEISEDKFSEKKEKWLKTLFAEREKRSKPGLDDKIITSWNAMMSSGFLAASQALGDPKYLKIAQRNIDFILRELQKPDGRLFHSYRISKSSINGYLEDYAFVIKALLDLYETCFDEKYLSHASEFLKIVQKDFSVQNTELFRFNSAADRPLVSNPIETNDNVIPASNSVMAKNIFRMGKILGKPELIEKAQKMLHSLQERIPDYPDSYSNWLDLMLSITYPFYEVAITGPRAFSKASFFHKKYLPHIILAATEKESEISIFTGRFKKEEDLIYVCENGSCKLPVKSESAAIAQLEEV</sequence>
<dbReference type="PIRSF" id="PIRSF006402">
    <property type="entry name" value="UCP006402_thioredoxin"/>
    <property type="match status" value="1"/>
</dbReference>
<accession>A0A2R3Z4X7</accession>
<dbReference type="InterPro" id="IPR008928">
    <property type="entry name" value="6-hairpin_glycosidase_sf"/>
</dbReference>
<dbReference type="KEGG" id="grs:C7S20_08680"/>
<name>A0A2R3Z4X7_9FLAO</name>
<dbReference type="Pfam" id="PF03190">
    <property type="entry name" value="Thioredox_DsbH"/>
    <property type="match status" value="1"/>
</dbReference>
<organism evidence="2 3">
    <name type="scientific">Christiangramia fulva</name>
    <dbReference type="NCBI Taxonomy" id="2126553"/>
    <lineage>
        <taxon>Bacteria</taxon>
        <taxon>Pseudomonadati</taxon>
        <taxon>Bacteroidota</taxon>
        <taxon>Flavobacteriia</taxon>
        <taxon>Flavobacteriales</taxon>
        <taxon>Flavobacteriaceae</taxon>
        <taxon>Christiangramia</taxon>
    </lineage>
</organism>
<dbReference type="Proteomes" id="UP000241507">
    <property type="component" value="Chromosome"/>
</dbReference>
<keyword evidence="3" id="KW-1185">Reference proteome</keyword>
<dbReference type="AlphaFoldDB" id="A0A2R3Z4X7"/>
<dbReference type="SUPFAM" id="SSF52833">
    <property type="entry name" value="Thioredoxin-like"/>
    <property type="match status" value="1"/>
</dbReference>
<reference evidence="3" key="1">
    <citation type="submission" date="2018-03" db="EMBL/GenBank/DDBJ databases">
        <title>Gramella fulva sp. nov., isolated from a dry surface of tidal flat.</title>
        <authorList>
            <person name="Hwang S.H."/>
            <person name="Hwang W.M."/>
            <person name="Kang K."/>
            <person name="Ahn T.-Y."/>
        </authorList>
    </citation>
    <scope>NUCLEOTIDE SEQUENCE [LARGE SCALE GENOMIC DNA]</scope>
    <source>
        <strain evidence="3">SH35</strain>
    </source>
</reference>
<evidence type="ECO:0000313" key="2">
    <source>
        <dbReference type="EMBL" id="AVR45336.1"/>
    </source>
</evidence>
<dbReference type="Gene3D" id="1.50.10.20">
    <property type="match status" value="1"/>
</dbReference>
<dbReference type="EMBL" id="CP028136">
    <property type="protein sequence ID" value="AVR45336.1"/>
    <property type="molecule type" value="Genomic_DNA"/>
</dbReference>
<dbReference type="InterPro" id="IPR024705">
    <property type="entry name" value="Ssp411"/>
</dbReference>
<evidence type="ECO:0000313" key="3">
    <source>
        <dbReference type="Proteomes" id="UP000241507"/>
    </source>
</evidence>
<dbReference type="GO" id="GO:0005975">
    <property type="term" value="P:carbohydrate metabolic process"/>
    <property type="evidence" value="ECO:0007669"/>
    <property type="project" value="InterPro"/>
</dbReference>
<evidence type="ECO:0000259" key="1">
    <source>
        <dbReference type="Pfam" id="PF03190"/>
    </source>
</evidence>
<dbReference type="Gene3D" id="3.40.30.10">
    <property type="entry name" value="Glutaredoxin"/>
    <property type="match status" value="1"/>
</dbReference>
<dbReference type="CDD" id="cd02955">
    <property type="entry name" value="SSP411"/>
    <property type="match status" value="1"/>
</dbReference>
<proteinExistence type="predicted"/>
<dbReference type="InterPro" id="IPR004879">
    <property type="entry name" value="Ssp411-like_TRX"/>
</dbReference>
<dbReference type="SUPFAM" id="SSF48208">
    <property type="entry name" value="Six-hairpin glycosidases"/>
    <property type="match status" value="1"/>
</dbReference>
<dbReference type="InterPro" id="IPR036249">
    <property type="entry name" value="Thioredoxin-like_sf"/>
</dbReference>
<dbReference type="OrthoDB" id="9762614at2"/>
<dbReference type="PANTHER" id="PTHR42899">
    <property type="entry name" value="SPERMATOGENESIS-ASSOCIATED PROTEIN 20"/>
    <property type="match status" value="1"/>
</dbReference>
<feature type="domain" description="Spermatogenesis-associated protein 20-like TRX" evidence="1">
    <location>
        <begin position="8"/>
        <end position="163"/>
    </location>
</feature>